<dbReference type="KEGG" id="btab:109032917"/>
<dbReference type="FunFam" id="3.60.20.10:FF:000007">
    <property type="entry name" value="Proteasome subunit alpha type"/>
    <property type="match status" value="1"/>
</dbReference>
<accession>A0A9P0A6Y7</accession>
<dbReference type="PANTHER" id="PTHR11599">
    <property type="entry name" value="PROTEASOME SUBUNIT ALPHA/BETA"/>
    <property type="match status" value="1"/>
</dbReference>
<comment type="similarity">
    <text evidence="5 6">Belongs to the peptidase T1A family.</text>
</comment>
<comment type="subunit">
    <text evidence="6">The 20S proteasome core is composed of 28 subunits that are arranged in four stacked rings, resulting in a barrel-shaped structure. The two end rings are each formed by seven alpha subunits, and the two central rings are each formed by seven beta subunits.</text>
</comment>
<gene>
    <name evidence="8" type="ORF">BEMITA_LOCUS6044</name>
</gene>
<dbReference type="Gene3D" id="3.60.20.10">
    <property type="entry name" value="Glutamine Phosphoribosylpyrophosphate, subunit 1, domain 1"/>
    <property type="match status" value="1"/>
</dbReference>
<dbReference type="Pfam" id="PF00227">
    <property type="entry name" value="Proteasome"/>
    <property type="match status" value="1"/>
</dbReference>
<evidence type="ECO:0000256" key="6">
    <source>
        <dbReference type="RuleBase" id="RU000551"/>
    </source>
</evidence>
<dbReference type="AlphaFoldDB" id="A0A9P0A6Y7"/>
<dbReference type="InterPro" id="IPR001353">
    <property type="entry name" value="Proteasome_sua/b"/>
</dbReference>
<protein>
    <recommendedName>
        <fullName evidence="6">Proteasome subunit alpha type</fullName>
    </recommendedName>
</protein>
<dbReference type="GO" id="GO:0005634">
    <property type="term" value="C:nucleus"/>
    <property type="evidence" value="ECO:0007669"/>
    <property type="project" value="UniProtKB-SubCell"/>
</dbReference>
<dbReference type="PROSITE" id="PS00388">
    <property type="entry name" value="PROTEASOME_ALPHA_1"/>
    <property type="match status" value="1"/>
</dbReference>
<dbReference type="InterPro" id="IPR000426">
    <property type="entry name" value="Proteasome_asu_N"/>
</dbReference>
<evidence type="ECO:0000313" key="8">
    <source>
        <dbReference type="EMBL" id="CAH0386982.1"/>
    </source>
</evidence>
<evidence type="ECO:0000256" key="4">
    <source>
        <dbReference type="ARBA" id="ARBA00023242"/>
    </source>
</evidence>
<dbReference type="GO" id="GO:0006511">
    <property type="term" value="P:ubiquitin-dependent protein catabolic process"/>
    <property type="evidence" value="ECO:0007669"/>
    <property type="project" value="InterPro"/>
</dbReference>
<keyword evidence="4 6" id="KW-0539">Nucleus</keyword>
<comment type="subcellular location">
    <subcellularLocation>
        <location evidence="6">Cytoplasm</location>
    </subcellularLocation>
    <subcellularLocation>
        <location evidence="6">Nucleus</location>
    </subcellularLocation>
</comment>
<evidence type="ECO:0000256" key="5">
    <source>
        <dbReference type="PROSITE-ProRule" id="PRU00808"/>
    </source>
</evidence>
<dbReference type="Proteomes" id="UP001152759">
    <property type="component" value="Chromosome 3"/>
</dbReference>
<dbReference type="OrthoDB" id="40134at2759"/>
<dbReference type="Pfam" id="PF10584">
    <property type="entry name" value="Proteasome_A_N"/>
    <property type="match status" value="1"/>
</dbReference>
<sequence>MSSIGTGYDLSASQFSPDGRVFQVEYAQKAVENSGTVVGLRGTDGVVLAVEKLITSKLYEPGTNTRIFNVDTHIGMAVSGLISDARQLVENAKTEASNYRSQYGNNIPLKYLNDRVSMYMHAYTLYSAIRPYGCSVLVSSWDEVDGPSLYMMDPSGVSYGYYGCAVGKAKQAAKTEIEKLKLHDMKIEDLVKEAAKIIYLVHDELKDKQFELELSWIGKNTNGLHQRVPLKVFQDAEKYAKAAMEEDSDSNSEDM</sequence>
<comment type="function">
    <text evidence="1">The proteasome is a multicatalytic proteinase complex which is characterized by its ability to cleave peptides with Arg, Phe, Tyr, Leu, and Glu adjacent to the leaving group at neutral or slightly basic pH. The proteasome has an ATP-dependent proteolytic activity.</text>
</comment>
<dbReference type="GO" id="GO:0005737">
    <property type="term" value="C:cytoplasm"/>
    <property type="evidence" value="ECO:0007669"/>
    <property type="project" value="UniProtKB-SubCell"/>
</dbReference>
<dbReference type="SUPFAM" id="SSF56235">
    <property type="entry name" value="N-terminal nucleophile aminohydrolases (Ntn hydrolases)"/>
    <property type="match status" value="1"/>
</dbReference>
<dbReference type="SMART" id="SM00948">
    <property type="entry name" value="Proteasome_A_N"/>
    <property type="match status" value="1"/>
</dbReference>
<proteinExistence type="inferred from homology"/>
<organism evidence="8 9">
    <name type="scientific">Bemisia tabaci</name>
    <name type="common">Sweetpotato whitefly</name>
    <name type="synonym">Aleurodes tabaci</name>
    <dbReference type="NCBI Taxonomy" id="7038"/>
    <lineage>
        <taxon>Eukaryota</taxon>
        <taxon>Metazoa</taxon>
        <taxon>Ecdysozoa</taxon>
        <taxon>Arthropoda</taxon>
        <taxon>Hexapoda</taxon>
        <taxon>Insecta</taxon>
        <taxon>Pterygota</taxon>
        <taxon>Neoptera</taxon>
        <taxon>Paraneoptera</taxon>
        <taxon>Hemiptera</taxon>
        <taxon>Sternorrhyncha</taxon>
        <taxon>Aleyrodoidea</taxon>
        <taxon>Aleyrodidae</taxon>
        <taxon>Aleyrodinae</taxon>
        <taxon>Bemisia</taxon>
    </lineage>
</organism>
<dbReference type="GO" id="GO:0019773">
    <property type="term" value="C:proteasome core complex, alpha-subunit complex"/>
    <property type="evidence" value="ECO:0007669"/>
    <property type="project" value="UniProtKB-UniRule"/>
</dbReference>
<reference evidence="8" key="1">
    <citation type="submission" date="2021-12" db="EMBL/GenBank/DDBJ databases">
        <authorList>
            <person name="King R."/>
        </authorList>
    </citation>
    <scope>NUCLEOTIDE SEQUENCE</scope>
</reference>
<evidence type="ECO:0000256" key="3">
    <source>
        <dbReference type="ARBA" id="ARBA00022942"/>
    </source>
</evidence>
<dbReference type="InterPro" id="IPR029055">
    <property type="entry name" value="Ntn_hydrolases_N"/>
</dbReference>
<dbReference type="PROSITE" id="PS51475">
    <property type="entry name" value="PROTEASOME_ALPHA_2"/>
    <property type="match status" value="1"/>
</dbReference>
<feature type="domain" description="Proteasome alpha-type subunits" evidence="7">
    <location>
        <begin position="8"/>
        <end position="30"/>
    </location>
</feature>
<evidence type="ECO:0000259" key="7">
    <source>
        <dbReference type="PROSITE" id="PS00388"/>
    </source>
</evidence>
<dbReference type="EMBL" id="OU963864">
    <property type="protein sequence ID" value="CAH0386982.1"/>
    <property type="molecule type" value="Genomic_DNA"/>
</dbReference>
<keyword evidence="2 6" id="KW-0963">Cytoplasm</keyword>
<dbReference type="InterPro" id="IPR050115">
    <property type="entry name" value="Proteasome_alpha"/>
</dbReference>
<dbReference type="CDD" id="cd03751">
    <property type="entry name" value="proteasome_alpha_type_3"/>
    <property type="match status" value="1"/>
</dbReference>
<dbReference type="InterPro" id="IPR023332">
    <property type="entry name" value="Proteasome_alpha-type"/>
</dbReference>
<name>A0A9P0A6Y7_BEMTA</name>
<keyword evidence="9" id="KW-1185">Reference proteome</keyword>
<evidence type="ECO:0000313" key="9">
    <source>
        <dbReference type="Proteomes" id="UP001152759"/>
    </source>
</evidence>
<evidence type="ECO:0000256" key="2">
    <source>
        <dbReference type="ARBA" id="ARBA00022490"/>
    </source>
</evidence>
<evidence type="ECO:0000256" key="1">
    <source>
        <dbReference type="ARBA" id="ARBA00002000"/>
    </source>
</evidence>
<keyword evidence="3 5" id="KW-0647">Proteasome</keyword>